<dbReference type="PANTHER" id="PTHR43877">
    <property type="entry name" value="AMINOALKYLPHOSPHONATE N-ACETYLTRANSFERASE-RELATED-RELATED"/>
    <property type="match status" value="1"/>
</dbReference>
<dbReference type="InterPro" id="IPR016181">
    <property type="entry name" value="Acyl_CoA_acyltransferase"/>
</dbReference>
<comment type="caution">
    <text evidence="4">The sequence shown here is derived from an EMBL/GenBank/DDBJ whole genome shotgun (WGS) entry which is preliminary data.</text>
</comment>
<reference evidence="5" key="1">
    <citation type="journal article" date="2019" name="Int. J. Syst. Evol. Microbiol.">
        <title>The Global Catalogue of Microorganisms (GCM) 10K type strain sequencing project: providing services to taxonomists for standard genome sequencing and annotation.</title>
        <authorList>
            <consortium name="The Broad Institute Genomics Platform"/>
            <consortium name="The Broad Institute Genome Sequencing Center for Infectious Disease"/>
            <person name="Wu L."/>
            <person name="Ma J."/>
        </authorList>
    </citation>
    <scope>NUCLEOTIDE SEQUENCE [LARGE SCALE GENOMIC DNA]</scope>
    <source>
        <strain evidence="5">CGMCC 1.8860</strain>
    </source>
</reference>
<accession>A0ABQ2PQL9</accession>
<evidence type="ECO:0000256" key="2">
    <source>
        <dbReference type="ARBA" id="ARBA00023315"/>
    </source>
</evidence>
<name>A0ABQ2PQL9_9NEIS</name>
<feature type="domain" description="N-acetyltransferase" evidence="3">
    <location>
        <begin position="11"/>
        <end position="178"/>
    </location>
</feature>
<gene>
    <name evidence="4" type="ORF">GCM10010971_34070</name>
</gene>
<evidence type="ECO:0000313" key="4">
    <source>
        <dbReference type="EMBL" id="GGP27588.1"/>
    </source>
</evidence>
<dbReference type="SUPFAM" id="SSF55729">
    <property type="entry name" value="Acyl-CoA N-acyltransferases (Nat)"/>
    <property type="match status" value="1"/>
</dbReference>
<sequence length="178" mass="19768">MTLADTLTDTITIRPATPDDAQTLAALAITVWLNTYAIVGIRPALANYVFSTYTQDHFERLMHDARYALLVACQGEHLVGYAALDFDAAQPAVPHTDIELHTLYVLPRFTGQGIGKSLLNACETRATERAGHCALWLSVNSQNHAALAFYNSRQFEQYGTLFFELDSVRYENRILASA</sequence>
<dbReference type="Gene3D" id="3.40.630.30">
    <property type="match status" value="1"/>
</dbReference>
<keyword evidence="1" id="KW-0808">Transferase</keyword>
<dbReference type="Pfam" id="PF00583">
    <property type="entry name" value="Acetyltransf_1"/>
    <property type="match status" value="1"/>
</dbReference>
<dbReference type="PROSITE" id="PS51186">
    <property type="entry name" value="GNAT"/>
    <property type="match status" value="1"/>
</dbReference>
<proteinExistence type="predicted"/>
<evidence type="ECO:0000259" key="3">
    <source>
        <dbReference type="PROSITE" id="PS51186"/>
    </source>
</evidence>
<keyword evidence="5" id="KW-1185">Reference proteome</keyword>
<dbReference type="RefSeq" id="WP_188696765.1">
    <property type="nucleotide sequence ID" value="NZ_BMLY01000006.1"/>
</dbReference>
<protein>
    <submittedName>
        <fullName evidence="4">N-acetyltransferase</fullName>
    </submittedName>
</protein>
<evidence type="ECO:0000313" key="5">
    <source>
        <dbReference type="Proteomes" id="UP000621859"/>
    </source>
</evidence>
<dbReference type="CDD" id="cd04301">
    <property type="entry name" value="NAT_SF"/>
    <property type="match status" value="1"/>
</dbReference>
<organism evidence="4 5">
    <name type="scientific">Silvimonas amylolytica</name>
    <dbReference type="NCBI Taxonomy" id="449663"/>
    <lineage>
        <taxon>Bacteria</taxon>
        <taxon>Pseudomonadati</taxon>
        <taxon>Pseudomonadota</taxon>
        <taxon>Betaproteobacteria</taxon>
        <taxon>Neisseriales</taxon>
        <taxon>Chitinibacteraceae</taxon>
        <taxon>Silvimonas</taxon>
    </lineage>
</organism>
<dbReference type="Proteomes" id="UP000621859">
    <property type="component" value="Unassembled WGS sequence"/>
</dbReference>
<keyword evidence="2" id="KW-0012">Acyltransferase</keyword>
<dbReference type="EMBL" id="BMLY01000006">
    <property type="protein sequence ID" value="GGP27588.1"/>
    <property type="molecule type" value="Genomic_DNA"/>
</dbReference>
<dbReference type="InterPro" id="IPR050832">
    <property type="entry name" value="Bact_Acetyltransf"/>
</dbReference>
<evidence type="ECO:0000256" key="1">
    <source>
        <dbReference type="ARBA" id="ARBA00022679"/>
    </source>
</evidence>
<dbReference type="InterPro" id="IPR000182">
    <property type="entry name" value="GNAT_dom"/>
</dbReference>